<dbReference type="EMBL" id="CP025299">
    <property type="protein sequence ID" value="AUG30650.1"/>
    <property type="molecule type" value="Genomic_DNA"/>
</dbReference>
<feature type="transmembrane region" description="Helical" evidence="7">
    <location>
        <begin position="81"/>
        <end position="102"/>
    </location>
</feature>
<feature type="transmembrane region" description="Helical" evidence="7">
    <location>
        <begin position="173"/>
        <end position="194"/>
    </location>
</feature>
<evidence type="ECO:0000256" key="2">
    <source>
        <dbReference type="ARBA" id="ARBA00007430"/>
    </source>
</evidence>
<feature type="transmembrane region" description="Helical" evidence="7">
    <location>
        <begin position="114"/>
        <end position="134"/>
    </location>
</feature>
<protein>
    <submittedName>
        <fullName evidence="8">Lipopolysaccharide biosynthesis protein</fullName>
    </submittedName>
</protein>
<feature type="transmembrane region" description="Helical" evidence="7">
    <location>
        <begin position="40"/>
        <end position="60"/>
    </location>
</feature>
<feature type="transmembrane region" description="Helical" evidence="7">
    <location>
        <begin position="319"/>
        <end position="344"/>
    </location>
</feature>
<accession>A0A2K9DAN3</accession>
<dbReference type="CDD" id="cd13127">
    <property type="entry name" value="MATE_tuaB_like"/>
    <property type="match status" value="1"/>
</dbReference>
<evidence type="ECO:0000313" key="8">
    <source>
        <dbReference type="EMBL" id="AUG30650.1"/>
    </source>
</evidence>
<reference evidence="8 9" key="1">
    <citation type="submission" date="2017-12" db="EMBL/GenBank/DDBJ databases">
        <title>Isolation and characterization of estrogens degradatiion strain Microbacterium hominis SJTG1.</title>
        <authorList>
            <person name="Xiong W."/>
            <person name="Yin C."/>
            <person name="Zheng D."/>
            <person name="Liang R."/>
        </authorList>
    </citation>
    <scope>NUCLEOTIDE SEQUENCE [LARGE SCALE GENOMIC DNA]</scope>
    <source>
        <strain evidence="8 9">SJTG1</strain>
    </source>
</reference>
<keyword evidence="5 7" id="KW-1133">Transmembrane helix</keyword>
<gene>
    <name evidence="8" type="ORF">CXR34_15040</name>
</gene>
<dbReference type="AlphaFoldDB" id="A0A2K9DAN3"/>
<dbReference type="KEGG" id="mhos:CXR34_15040"/>
<dbReference type="PANTHER" id="PTHR30250:SF10">
    <property type="entry name" value="LIPOPOLYSACCHARIDE BIOSYNTHESIS PROTEIN WZXC"/>
    <property type="match status" value="1"/>
</dbReference>
<evidence type="ECO:0000256" key="1">
    <source>
        <dbReference type="ARBA" id="ARBA00004651"/>
    </source>
</evidence>
<name>A0A2K9DAN3_9MICO</name>
<feature type="transmembrane region" description="Helical" evidence="7">
    <location>
        <begin position="380"/>
        <end position="402"/>
    </location>
</feature>
<evidence type="ECO:0000256" key="6">
    <source>
        <dbReference type="ARBA" id="ARBA00023136"/>
    </source>
</evidence>
<organism evidence="8 9">
    <name type="scientific">Microbacterium hominis</name>
    <dbReference type="NCBI Taxonomy" id="162426"/>
    <lineage>
        <taxon>Bacteria</taxon>
        <taxon>Bacillati</taxon>
        <taxon>Actinomycetota</taxon>
        <taxon>Actinomycetes</taxon>
        <taxon>Micrococcales</taxon>
        <taxon>Microbacteriaceae</taxon>
        <taxon>Microbacterium</taxon>
    </lineage>
</organism>
<evidence type="ECO:0000256" key="5">
    <source>
        <dbReference type="ARBA" id="ARBA00022989"/>
    </source>
</evidence>
<comment type="subcellular location">
    <subcellularLocation>
        <location evidence="1">Cell membrane</location>
        <topology evidence="1">Multi-pass membrane protein</topology>
    </subcellularLocation>
</comment>
<keyword evidence="3" id="KW-1003">Cell membrane</keyword>
<keyword evidence="6 7" id="KW-0472">Membrane</keyword>
<comment type="similarity">
    <text evidence="2">Belongs to the polysaccharide synthase family.</text>
</comment>
<feature type="transmembrane region" description="Helical" evidence="7">
    <location>
        <begin position="141"/>
        <end position="167"/>
    </location>
</feature>
<dbReference type="Proteomes" id="UP000233276">
    <property type="component" value="Chromosome"/>
</dbReference>
<dbReference type="GO" id="GO:0005886">
    <property type="term" value="C:plasma membrane"/>
    <property type="evidence" value="ECO:0007669"/>
    <property type="project" value="UniProtKB-SubCell"/>
</dbReference>
<feature type="transmembrane region" description="Helical" evidence="7">
    <location>
        <begin position="356"/>
        <end position="374"/>
    </location>
</feature>
<evidence type="ECO:0000256" key="3">
    <source>
        <dbReference type="ARBA" id="ARBA00022475"/>
    </source>
</evidence>
<evidence type="ECO:0000256" key="4">
    <source>
        <dbReference type="ARBA" id="ARBA00022692"/>
    </source>
</evidence>
<feature type="transmembrane region" description="Helical" evidence="7">
    <location>
        <begin position="441"/>
        <end position="461"/>
    </location>
</feature>
<keyword evidence="4 7" id="KW-0812">Transmembrane</keyword>
<feature type="transmembrane region" description="Helical" evidence="7">
    <location>
        <begin position="414"/>
        <end position="435"/>
    </location>
</feature>
<sequence length="488" mass="52565">MSLSSRAAKGGAIVLGFQGLKFLFNMLSIVVLARLIDPEYYGLLAMVAAIMGVASIFRDFGLSTAALQAKDLSHAQQSNLFWINFGVGAGLTVVGWFAAWPIAAFYGQPELVPVVHWLAFTFIISGASTQFRVVINRGLRFLTLAICDLTPYIVGFAAAVATALAGYQLEALVTQQLVVALASLIGVVAAAKWFPSWPRRVDMSNLVRFGLSLAATQLVSYATRNVDSIAIGRVWGPVALGNYDRAYQLMITPLNQINTPLSSVAIPVLSRIQDEEERYLAYLRRAQLVALYVTTLALGLLAALAPQIIPLLLGNNWEAAIPLVAVLAVGGIFRSLVQICYWIYMSRGLATAQLRYFLIAQPLLTGFMLLGLPWGAMGVAIGHSVGFAIYWAVSLMWVGRVAEVNVRPMFADATRVLLVFSGPAAVLAAAAATYLPLHGDALRLVVGLAVAAAWCALASWLNKRIRADLGNLVDFGKLAIRRRRGADA</sequence>
<evidence type="ECO:0000313" key="9">
    <source>
        <dbReference type="Proteomes" id="UP000233276"/>
    </source>
</evidence>
<dbReference type="Pfam" id="PF13440">
    <property type="entry name" value="Polysacc_synt_3"/>
    <property type="match status" value="1"/>
</dbReference>
<feature type="transmembrane region" description="Helical" evidence="7">
    <location>
        <begin position="288"/>
        <end position="313"/>
    </location>
</feature>
<feature type="transmembrane region" description="Helical" evidence="7">
    <location>
        <begin position="12"/>
        <end position="34"/>
    </location>
</feature>
<dbReference type="RefSeq" id="WP_101306866.1">
    <property type="nucleotide sequence ID" value="NZ_CP025299.1"/>
</dbReference>
<dbReference type="InterPro" id="IPR050833">
    <property type="entry name" value="Poly_Biosynth_Transport"/>
</dbReference>
<dbReference type="PANTHER" id="PTHR30250">
    <property type="entry name" value="PST FAMILY PREDICTED COLANIC ACID TRANSPORTER"/>
    <property type="match status" value="1"/>
</dbReference>
<proteinExistence type="inferred from homology"/>
<evidence type="ECO:0000256" key="7">
    <source>
        <dbReference type="SAM" id="Phobius"/>
    </source>
</evidence>